<dbReference type="EMBL" id="LXQA011205624">
    <property type="protein sequence ID" value="MCI88912.1"/>
    <property type="molecule type" value="Genomic_DNA"/>
</dbReference>
<name>A0A392VN80_9FABA</name>
<sequence length="38" mass="4446">MHIYESNLATYFHEEEFSDAKATELKGKLARLEGMKKE</sequence>
<feature type="non-terminal residue" evidence="1">
    <location>
        <position position="38"/>
    </location>
</feature>
<dbReference type="AlphaFoldDB" id="A0A392VN80"/>
<organism evidence="1 2">
    <name type="scientific">Trifolium medium</name>
    <dbReference type="NCBI Taxonomy" id="97028"/>
    <lineage>
        <taxon>Eukaryota</taxon>
        <taxon>Viridiplantae</taxon>
        <taxon>Streptophyta</taxon>
        <taxon>Embryophyta</taxon>
        <taxon>Tracheophyta</taxon>
        <taxon>Spermatophyta</taxon>
        <taxon>Magnoliopsida</taxon>
        <taxon>eudicotyledons</taxon>
        <taxon>Gunneridae</taxon>
        <taxon>Pentapetalae</taxon>
        <taxon>rosids</taxon>
        <taxon>fabids</taxon>
        <taxon>Fabales</taxon>
        <taxon>Fabaceae</taxon>
        <taxon>Papilionoideae</taxon>
        <taxon>50 kb inversion clade</taxon>
        <taxon>NPAAA clade</taxon>
        <taxon>Hologalegina</taxon>
        <taxon>IRL clade</taxon>
        <taxon>Trifolieae</taxon>
        <taxon>Trifolium</taxon>
    </lineage>
</organism>
<proteinExistence type="predicted"/>
<evidence type="ECO:0000313" key="1">
    <source>
        <dbReference type="EMBL" id="MCI88912.1"/>
    </source>
</evidence>
<reference evidence="1 2" key="1">
    <citation type="journal article" date="2018" name="Front. Plant Sci.">
        <title>Red Clover (Trifolium pratense) and Zigzag Clover (T. medium) - A Picture of Genomic Similarities and Differences.</title>
        <authorList>
            <person name="Dluhosova J."/>
            <person name="Istvanek J."/>
            <person name="Nedelnik J."/>
            <person name="Repkova J."/>
        </authorList>
    </citation>
    <scope>NUCLEOTIDE SEQUENCE [LARGE SCALE GENOMIC DNA]</scope>
    <source>
        <strain evidence="2">cv. 10/8</strain>
        <tissue evidence="1">Leaf</tissue>
    </source>
</reference>
<comment type="caution">
    <text evidence="1">The sequence shown here is derived from an EMBL/GenBank/DDBJ whole genome shotgun (WGS) entry which is preliminary data.</text>
</comment>
<keyword evidence="2" id="KW-1185">Reference proteome</keyword>
<accession>A0A392VN80</accession>
<protein>
    <submittedName>
        <fullName evidence="1">Uncharacterized protein</fullName>
    </submittedName>
</protein>
<dbReference type="Proteomes" id="UP000265520">
    <property type="component" value="Unassembled WGS sequence"/>
</dbReference>
<evidence type="ECO:0000313" key="2">
    <source>
        <dbReference type="Proteomes" id="UP000265520"/>
    </source>
</evidence>